<organism evidence="2 3">
    <name type="scientific">Cerrena zonata</name>
    <dbReference type="NCBI Taxonomy" id="2478898"/>
    <lineage>
        <taxon>Eukaryota</taxon>
        <taxon>Fungi</taxon>
        <taxon>Dikarya</taxon>
        <taxon>Basidiomycota</taxon>
        <taxon>Agaricomycotina</taxon>
        <taxon>Agaricomycetes</taxon>
        <taxon>Polyporales</taxon>
        <taxon>Cerrenaceae</taxon>
        <taxon>Cerrena</taxon>
    </lineage>
</organism>
<evidence type="ECO:0000313" key="3">
    <source>
        <dbReference type="Proteomes" id="UP001385951"/>
    </source>
</evidence>
<dbReference type="EMBL" id="JASBNA010000019">
    <property type="protein sequence ID" value="KAK7685660.1"/>
    <property type="molecule type" value="Genomic_DNA"/>
</dbReference>
<protein>
    <submittedName>
        <fullName evidence="2">Uncharacterized protein</fullName>
    </submittedName>
</protein>
<evidence type="ECO:0000256" key="1">
    <source>
        <dbReference type="SAM" id="MobiDB-lite"/>
    </source>
</evidence>
<dbReference type="AlphaFoldDB" id="A0AAW0G9F5"/>
<comment type="caution">
    <text evidence="2">The sequence shown here is derived from an EMBL/GenBank/DDBJ whole genome shotgun (WGS) entry which is preliminary data.</text>
</comment>
<name>A0AAW0G9F5_9APHY</name>
<evidence type="ECO:0000313" key="2">
    <source>
        <dbReference type="EMBL" id="KAK7685660.1"/>
    </source>
</evidence>
<gene>
    <name evidence="2" type="ORF">QCA50_011004</name>
</gene>
<feature type="region of interest" description="Disordered" evidence="1">
    <location>
        <begin position="75"/>
        <end position="96"/>
    </location>
</feature>
<reference evidence="2 3" key="1">
    <citation type="submission" date="2022-09" db="EMBL/GenBank/DDBJ databases">
        <authorList>
            <person name="Palmer J.M."/>
        </authorList>
    </citation>
    <scope>NUCLEOTIDE SEQUENCE [LARGE SCALE GENOMIC DNA]</scope>
    <source>
        <strain evidence="2 3">DSM 7382</strain>
    </source>
</reference>
<sequence length="96" mass="11145">MPRQPHIPRPSFRHQQIRMLERPKGSPIPIARLKRSDAPVLWLERFSPYRGDSSRVHISVEKTIQRDRDVEMLELHNDADSRSSVISPPRGEKSLA</sequence>
<dbReference type="Proteomes" id="UP001385951">
    <property type="component" value="Unassembled WGS sequence"/>
</dbReference>
<proteinExistence type="predicted"/>
<accession>A0AAW0G9F5</accession>
<keyword evidence="3" id="KW-1185">Reference proteome</keyword>